<keyword evidence="2" id="KW-1185">Reference proteome</keyword>
<dbReference type="AlphaFoldDB" id="A0A5C6FF31"/>
<proteinExistence type="predicted"/>
<name>A0A5C6FF31_9BACT</name>
<accession>A0A5C6FF31</accession>
<dbReference type="EMBL" id="SJPW01000002">
    <property type="protein sequence ID" value="TWU59337.1"/>
    <property type="molecule type" value="Genomic_DNA"/>
</dbReference>
<evidence type="ECO:0000313" key="2">
    <source>
        <dbReference type="Proteomes" id="UP000318288"/>
    </source>
</evidence>
<dbReference type="Proteomes" id="UP000318288">
    <property type="component" value="Unassembled WGS sequence"/>
</dbReference>
<evidence type="ECO:0000313" key="1">
    <source>
        <dbReference type="EMBL" id="TWU59337.1"/>
    </source>
</evidence>
<organism evidence="1 2">
    <name type="scientific">Rubripirellula tenax</name>
    <dbReference type="NCBI Taxonomy" id="2528015"/>
    <lineage>
        <taxon>Bacteria</taxon>
        <taxon>Pseudomonadati</taxon>
        <taxon>Planctomycetota</taxon>
        <taxon>Planctomycetia</taxon>
        <taxon>Pirellulales</taxon>
        <taxon>Pirellulaceae</taxon>
        <taxon>Rubripirellula</taxon>
    </lineage>
</organism>
<sequence length="157" mass="17682">MAIQAKPLMSNHEGPPLWFQIDPGKSCEIALELSDSESGSPIDLAGHVPRFRVYSQVVDRLIAVEITDPERCKFDPKGIWTLQLTAEETASLPRGGMRFTLEHLTEEGNYEFVLQGGVSRCQTETRRDAGQHSKPVKWKRSWTAIHSRYNRAEASSD</sequence>
<comment type="caution">
    <text evidence="1">The sequence shown here is derived from an EMBL/GenBank/DDBJ whole genome shotgun (WGS) entry which is preliminary data.</text>
</comment>
<protein>
    <submittedName>
        <fullName evidence="1">Uncharacterized protein</fullName>
    </submittedName>
</protein>
<gene>
    <name evidence="1" type="ORF">Poly51_21250</name>
</gene>
<reference evidence="1 2" key="1">
    <citation type="submission" date="2019-02" db="EMBL/GenBank/DDBJ databases">
        <title>Deep-cultivation of Planctomycetes and their phenomic and genomic characterization uncovers novel biology.</title>
        <authorList>
            <person name="Wiegand S."/>
            <person name="Jogler M."/>
            <person name="Boedeker C."/>
            <person name="Pinto D."/>
            <person name="Vollmers J."/>
            <person name="Rivas-Marin E."/>
            <person name="Kohn T."/>
            <person name="Peeters S.H."/>
            <person name="Heuer A."/>
            <person name="Rast P."/>
            <person name="Oberbeckmann S."/>
            <person name="Bunk B."/>
            <person name="Jeske O."/>
            <person name="Meyerdierks A."/>
            <person name="Storesund J.E."/>
            <person name="Kallscheuer N."/>
            <person name="Luecker S."/>
            <person name="Lage O.M."/>
            <person name="Pohl T."/>
            <person name="Merkel B.J."/>
            <person name="Hornburger P."/>
            <person name="Mueller R.-W."/>
            <person name="Bruemmer F."/>
            <person name="Labrenz M."/>
            <person name="Spormann A.M."/>
            <person name="Op Den Camp H."/>
            <person name="Overmann J."/>
            <person name="Amann R."/>
            <person name="Jetten M.S.M."/>
            <person name="Mascher T."/>
            <person name="Medema M.H."/>
            <person name="Devos D.P."/>
            <person name="Kaster A.-K."/>
            <person name="Ovreas L."/>
            <person name="Rohde M."/>
            <person name="Galperin M.Y."/>
            <person name="Jogler C."/>
        </authorList>
    </citation>
    <scope>NUCLEOTIDE SEQUENCE [LARGE SCALE GENOMIC DNA]</scope>
    <source>
        <strain evidence="1 2">Poly51</strain>
    </source>
</reference>